<feature type="transmembrane region" description="Helical" evidence="2">
    <location>
        <begin position="297"/>
        <end position="320"/>
    </location>
</feature>
<gene>
    <name evidence="3" type="ORF">PV383_31220</name>
</gene>
<accession>A0ABU4MVW1</accession>
<feature type="transmembrane region" description="Helical" evidence="2">
    <location>
        <begin position="134"/>
        <end position="151"/>
    </location>
</feature>
<dbReference type="PANTHER" id="PTHR36840:SF1">
    <property type="entry name" value="BLL5714 PROTEIN"/>
    <property type="match status" value="1"/>
</dbReference>
<dbReference type="Proteomes" id="UP001282474">
    <property type="component" value="Unassembled WGS sequence"/>
</dbReference>
<feature type="transmembrane region" description="Helical" evidence="2">
    <location>
        <begin position="77"/>
        <end position="96"/>
    </location>
</feature>
<dbReference type="RefSeq" id="WP_193380061.1">
    <property type="nucleotide sequence ID" value="NZ_JABXWF010000008.1"/>
</dbReference>
<evidence type="ECO:0000256" key="1">
    <source>
        <dbReference type="SAM" id="MobiDB-lite"/>
    </source>
</evidence>
<feature type="compositionally biased region" description="Low complexity" evidence="1">
    <location>
        <begin position="376"/>
        <end position="385"/>
    </location>
</feature>
<dbReference type="EMBL" id="JARAWJ010000028">
    <property type="protein sequence ID" value="MDX3041628.1"/>
    <property type="molecule type" value="Genomic_DNA"/>
</dbReference>
<keyword evidence="2" id="KW-0812">Transmembrane</keyword>
<evidence type="ECO:0000313" key="3">
    <source>
        <dbReference type="EMBL" id="MDX3041628.1"/>
    </source>
</evidence>
<feature type="transmembrane region" description="Helical" evidence="2">
    <location>
        <begin position="332"/>
        <end position="365"/>
    </location>
</feature>
<feature type="transmembrane region" description="Helical" evidence="2">
    <location>
        <begin position="223"/>
        <end position="246"/>
    </location>
</feature>
<feature type="region of interest" description="Disordered" evidence="1">
    <location>
        <begin position="369"/>
        <end position="409"/>
    </location>
</feature>
<feature type="transmembrane region" description="Helical" evidence="2">
    <location>
        <begin position="198"/>
        <end position="217"/>
    </location>
</feature>
<keyword evidence="2" id="KW-1133">Transmembrane helix</keyword>
<proteinExistence type="predicted"/>
<sequence length="409" mass="44224">MQSTSDPVRREVTPLELFFDLVFVFAIGRLSHQLLAHPTWTGAAQTLVLYLAVYAAWAYTTWAVTLVPAEDPRTRRMLLTVMLLGLFMNAAIPRAFGDAGWVFVATFLLIHLGRTGWLLTVGLDRREQEHWRRVLVWFAAAAPFWLTGAAADGGARLTWWAAATLVELAGTWTAHPLPGRRLDSRQVTFAGGHLLERGRLFMIIAFGETILTTGTALSTAPYAPMTLLTACVALTGTVALFWLFFSRSEHIVRHYERTEDPIRAGRSGVYSLMVSVAGMIAAAAGDERVIAHPAHHAGITTNLLLFGGPALFIGAQTWHGRTLFDDLPKARLLALSALVLGCAVTTTAPAYLAAVIAAATVVTLAALEDRRPPGDAAAKPVSSSRPRPRPTAPPRSASRSRPVGDRPVG</sequence>
<keyword evidence="2" id="KW-0472">Membrane</keyword>
<comment type="caution">
    <text evidence="3">The sequence shown here is derived from an EMBL/GenBank/DDBJ whole genome shotgun (WGS) entry which is preliminary data.</text>
</comment>
<name>A0ABU4MVW1_9ACTN</name>
<feature type="transmembrane region" description="Helical" evidence="2">
    <location>
        <begin position="102"/>
        <end position="122"/>
    </location>
</feature>
<evidence type="ECO:0000313" key="4">
    <source>
        <dbReference type="Proteomes" id="UP001282474"/>
    </source>
</evidence>
<organism evidence="3 4">
    <name type="scientific">Streptomyces caniscabiei</name>
    <dbReference type="NCBI Taxonomy" id="2746961"/>
    <lineage>
        <taxon>Bacteria</taxon>
        <taxon>Bacillati</taxon>
        <taxon>Actinomycetota</taxon>
        <taxon>Actinomycetes</taxon>
        <taxon>Kitasatosporales</taxon>
        <taxon>Streptomycetaceae</taxon>
        <taxon>Streptomyces</taxon>
    </lineage>
</organism>
<dbReference type="InterPro" id="IPR010640">
    <property type="entry name" value="Low_temperature_requirement_A"/>
</dbReference>
<feature type="transmembrane region" description="Helical" evidence="2">
    <location>
        <begin position="12"/>
        <end position="31"/>
    </location>
</feature>
<dbReference type="Pfam" id="PF06772">
    <property type="entry name" value="LtrA"/>
    <property type="match status" value="1"/>
</dbReference>
<keyword evidence="4" id="KW-1185">Reference proteome</keyword>
<protein>
    <submittedName>
        <fullName evidence="3">Low temperature requirement protein A</fullName>
    </submittedName>
</protein>
<feature type="transmembrane region" description="Helical" evidence="2">
    <location>
        <begin position="267"/>
        <end position="285"/>
    </location>
</feature>
<reference evidence="3 4" key="1">
    <citation type="journal article" date="2023" name="Microb. Genom.">
        <title>Mesoterricola silvestris gen. nov., sp. nov., Mesoterricola sediminis sp. nov., Geothrix oryzae sp. nov., Geothrix edaphica sp. nov., Geothrix rubra sp. nov., and Geothrix limicola sp. nov., six novel members of Acidobacteriota isolated from soils.</title>
        <authorList>
            <person name="Weisberg A.J."/>
            <person name="Pearce E."/>
            <person name="Kramer C.G."/>
            <person name="Chang J.H."/>
            <person name="Clarke C.R."/>
        </authorList>
    </citation>
    <scope>NUCLEOTIDE SEQUENCE [LARGE SCALE GENOMIC DNA]</scope>
    <source>
        <strain evidence="3 4">NE20-4-1</strain>
    </source>
</reference>
<feature type="transmembrane region" description="Helical" evidence="2">
    <location>
        <begin position="157"/>
        <end position="177"/>
    </location>
</feature>
<evidence type="ECO:0000256" key="2">
    <source>
        <dbReference type="SAM" id="Phobius"/>
    </source>
</evidence>
<dbReference type="PANTHER" id="PTHR36840">
    <property type="entry name" value="BLL5714 PROTEIN"/>
    <property type="match status" value="1"/>
</dbReference>
<feature type="transmembrane region" description="Helical" evidence="2">
    <location>
        <begin position="43"/>
        <end position="65"/>
    </location>
</feature>